<keyword evidence="2" id="KW-0732">Signal</keyword>
<reference evidence="4 5" key="1">
    <citation type="submission" date="2018-06" db="EMBL/GenBank/DDBJ databases">
        <title>Genomic Encyclopedia of Archaeal and Bacterial Type Strains, Phase II (KMG-II): from individual species to whole genera.</title>
        <authorList>
            <person name="Goeker M."/>
        </authorList>
    </citation>
    <scope>NUCLEOTIDE SEQUENCE [LARGE SCALE GENOMIC DNA]</scope>
    <source>
        <strain evidence="4 5">DSM 23446</strain>
    </source>
</reference>
<dbReference type="EMBL" id="QLLK01000008">
    <property type="protein sequence ID" value="RAI88010.1"/>
    <property type="molecule type" value="Genomic_DNA"/>
</dbReference>
<dbReference type="InterPro" id="IPR013096">
    <property type="entry name" value="Cupin_2"/>
</dbReference>
<gene>
    <name evidence="4" type="ORF">LV83_02927</name>
</gene>
<feature type="domain" description="Cupin type-2" evidence="3">
    <location>
        <begin position="71"/>
        <end position="134"/>
    </location>
</feature>
<evidence type="ECO:0000313" key="4">
    <source>
        <dbReference type="EMBL" id="RAI88010.1"/>
    </source>
</evidence>
<dbReference type="GO" id="GO:0046872">
    <property type="term" value="F:metal ion binding"/>
    <property type="evidence" value="ECO:0007669"/>
    <property type="project" value="UniProtKB-KW"/>
</dbReference>
<organism evidence="4 5">
    <name type="scientific">Algoriphagus yeomjeoni</name>
    <dbReference type="NCBI Taxonomy" id="291403"/>
    <lineage>
        <taxon>Bacteria</taxon>
        <taxon>Pseudomonadati</taxon>
        <taxon>Bacteroidota</taxon>
        <taxon>Cytophagia</taxon>
        <taxon>Cytophagales</taxon>
        <taxon>Cyclobacteriaceae</taxon>
        <taxon>Algoriphagus</taxon>
    </lineage>
</organism>
<proteinExistence type="predicted"/>
<keyword evidence="1" id="KW-0479">Metal-binding</keyword>
<keyword evidence="5" id="KW-1185">Reference proteome</keyword>
<name>A0A327P6Y6_9BACT</name>
<dbReference type="InterPro" id="IPR014710">
    <property type="entry name" value="RmlC-like_jellyroll"/>
</dbReference>
<dbReference type="Proteomes" id="UP000249610">
    <property type="component" value="Unassembled WGS sequence"/>
</dbReference>
<evidence type="ECO:0000256" key="2">
    <source>
        <dbReference type="SAM" id="SignalP"/>
    </source>
</evidence>
<dbReference type="Gene3D" id="2.60.120.10">
    <property type="entry name" value="Jelly Rolls"/>
    <property type="match status" value="2"/>
</dbReference>
<dbReference type="AlphaFoldDB" id="A0A327P6Y6"/>
<dbReference type="InterPro" id="IPR011051">
    <property type="entry name" value="RmlC_Cupin_sf"/>
</dbReference>
<dbReference type="PANTHER" id="PTHR35848:SF6">
    <property type="entry name" value="CUPIN TYPE-2 DOMAIN-CONTAINING PROTEIN"/>
    <property type="match status" value="1"/>
</dbReference>
<dbReference type="RefSeq" id="WP_111612261.1">
    <property type="nucleotide sequence ID" value="NZ_QLLK01000008.1"/>
</dbReference>
<dbReference type="InterPro" id="IPR051610">
    <property type="entry name" value="GPI/OXD"/>
</dbReference>
<protein>
    <submittedName>
        <fullName evidence="4">Cupin domain-containing protein</fullName>
    </submittedName>
</protein>
<evidence type="ECO:0000256" key="1">
    <source>
        <dbReference type="ARBA" id="ARBA00022723"/>
    </source>
</evidence>
<feature type="signal peptide" evidence="2">
    <location>
        <begin position="1"/>
        <end position="18"/>
    </location>
</feature>
<dbReference type="PANTHER" id="PTHR35848">
    <property type="entry name" value="OXALATE-BINDING PROTEIN"/>
    <property type="match status" value="1"/>
</dbReference>
<dbReference type="SUPFAM" id="SSF51182">
    <property type="entry name" value="RmlC-like cupins"/>
    <property type="match status" value="1"/>
</dbReference>
<evidence type="ECO:0000259" key="3">
    <source>
        <dbReference type="Pfam" id="PF07883"/>
    </source>
</evidence>
<evidence type="ECO:0000313" key="5">
    <source>
        <dbReference type="Proteomes" id="UP000249610"/>
    </source>
</evidence>
<dbReference type="Pfam" id="PF07883">
    <property type="entry name" value="Cupin_2"/>
    <property type="match status" value="1"/>
</dbReference>
<accession>A0A327P6Y6</accession>
<feature type="chain" id="PRO_5016287037" evidence="2">
    <location>
        <begin position="19"/>
        <end position="406"/>
    </location>
</feature>
<dbReference type="OrthoDB" id="9797047at2"/>
<comment type="caution">
    <text evidence="4">The sequence shown here is derived from an EMBL/GenBank/DDBJ whole genome shotgun (WGS) entry which is preliminary data.</text>
</comment>
<sequence length="406" mass="44669">MKSILTLAISLATMASWAQQSESKERIIHNDPAKYRELSAVHAGAGKMGFTQLVGRNDLSTNFLYLHSGVIQPKSGIGHHFHHSIEEMYILLDGEAEFTVNGRTSTLKGPVAVPCKLGDAHAIYNSSDKPLKWLNYAVSERKAQGDAFDLGDTREGAEIDKVPVFVSYEFTKDKLRADNHPYLGNGVLARRAFGPEVFRTSWNSVDHLVIPAGKSVGPRQLEGIEEVYYVLKGEGKLSIDGVTNEIAADDAFTGLLGESISLENTGADDLELLVIGVSVSADKSANYSGGSPEPIAMALQMDFVVSLENAAAFEKMYHSIYVPAMLVQDGYLSSKLLRLFPEEQAKGIEAEPTAFNYQIQISFDTEENRMKWVASPQHQIAWPAASQLAESYKWRGYDVMGEDDQR</sequence>